<sequence length="541" mass="62822">MSQIENAKIKNIDHLGIVAGLIDEIGIVEIINEKLGIDSREKIAAGIIVKAILINGLGFVSRPLYLFSQFFDDKAIEILLGENVKSDYINDDKIGRVMDKLYKYGLNNLFIEIVLSVIKKFKIELKYSHLDATSFHLHGEYKSEEIKEKEEGITRERPIIITKGYSRDHRPDLKQCVLDLITSGDGDIPLFMRTGDGNEADKVVFGKILVEFRKQIVFDSIMVCDSALYSQENLQLIQHLKWISRVPMTIKRAQELVQTVEIEEIDAKERERRGGLNLDGYTWKSQIVNYGGIQQNWLIVESQKRKDSDLKKLDKKLKKEKEKVEKLLNEIKKEEFETPEQARYKLKGINKKLKFNEIKEVKVFESQSKKNQTVYRMEGKITEKVEEIEIKRKEAGRFILATNLVGEEKLEPSEIIQAYKNQQSCERGFRFLKDPLFFADSFFVENPERIETMLFLMSLCLLVYNLGQRQLRNSLKRIKIGVKNQLGKLTMNPTLRWIFQCFQGIHFLNLDGISQIINLTSERHFILNCLPSSCQKYYFIS</sequence>
<reference evidence="4 5" key="1">
    <citation type="journal article" date="2013" name="Genome Biol. Evol.">
        <title>Genomes of Stigonematalean cyanobacteria (subsection V) and the evolution of oxygenic photosynthesis from prokaryotes to plastids.</title>
        <authorList>
            <person name="Dagan T."/>
            <person name="Roettger M."/>
            <person name="Stucken K."/>
            <person name="Landan G."/>
            <person name="Koch R."/>
            <person name="Major P."/>
            <person name="Gould S.B."/>
            <person name="Goremykin V.V."/>
            <person name="Rippka R."/>
            <person name="Tandeau de Marsac N."/>
            <person name="Gugger M."/>
            <person name="Lockhart P.J."/>
            <person name="Allen J.F."/>
            <person name="Brune I."/>
            <person name="Maus I."/>
            <person name="Puhler A."/>
            <person name="Martin W.F."/>
        </authorList>
    </citation>
    <scope>NUCLEOTIDE SEQUENCE [LARGE SCALE GENOMIC DNA]</scope>
    <source>
        <strain evidence="4 5">PCC 7110</strain>
    </source>
</reference>
<dbReference type="NCBIfam" id="NF033559">
    <property type="entry name" value="transpos_IS1634"/>
    <property type="match status" value="1"/>
</dbReference>
<comment type="caution">
    <text evidence="4">The sequence shown here is derived from an EMBL/GenBank/DDBJ whole genome shotgun (WGS) entry which is preliminary data.</text>
</comment>
<dbReference type="InterPro" id="IPR047654">
    <property type="entry name" value="IS1634_transpos"/>
</dbReference>
<protein>
    <submittedName>
        <fullName evidence="4">Transposase</fullName>
    </submittedName>
</protein>
<evidence type="ECO:0000256" key="1">
    <source>
        <dbReference type="SAM" id="Coils"/>
    </source>
</evidence>
<dbReference type="GO" id="GO:0003677">
    <property type="term" value="F:DNA binding"/>
    <property type="evidence" value="ECO:0007669"/>
    <property type="project" value="InterPro"/>
</dbReference>
<feature type="domain" description="Transposase IS4-like" evidence="2">
    <location>
        <begin position="130"/>
        <end position="462"/>
    </location>
</feature>
<feature type="coiled-coil region" evidence="1">
    <location>
        <begin position="303"/>
        <end position="337"/>
    </location>
</feature>
<evidence type="ECO:0000313" key="4">
    <source>
        <dbReference type="EMBL" id="KYC34790.1"/>
    </source>
</evidence>
<dbReference type="Pfam" id="PF01609">
    <property type="entry name" value="DDE_Tnp_1"/>
    <property type="match status" value="1"/>
</dbReference>
<accession>A0A139WQT6</accession>
<dbReference type="RefSeq" id="WP_017740961.1">
    <property type="nucleotide sequence ID" value="NZ_KQ976355.1"/>
</dbReference>
<dbReference type="SUPFAM" id="SSF53098">
    <property type="entry name" value="Ribonuclease H-like"/>
    <property type="match status" value="1"/>
</dbReference>
<dbReference type="GO" id="GO:0006313">
    <property type="term" value="P:DNA transposition"/>
    <property type="evidence" value="ECO:0007669"/>
    <property type="project" value="InterPro"/>
</dbReference>
<name>A0A139WQT6_9CYAN</name>
<dbReference type="EMBL" id="ANNX02000064">
    <property type="protein sequence ID" value="KYC34790.1"/>
    <property type="molecule type" value="Genomic_DNA"/>
</dbReference>
<dbReference type="OrthoDB" id="467786at2"/>
<dbReference type="AlphaFoldDB" id="A0A139WQT6"/>
<evidence type="ECO:0000259" key="2">
    <source>
        <dbReference type="Pfam" id="PF01609"/>
    </source>
</evidence>
<feature type="domain" description="DUF4277" evidence="3">
    <location>
        <begin position="8"/>
        <end position="114"/>
    </location>
</feature>
<dbReference type="InterPro" id="IPR025457">
    <property type="entry name" value="DUF4277"/>
</dbReference>
<gene>
    <name evidence="4" type="ORF">WA1_49580</name>
</gene>
<dbReference type="Proteomes" id="UP000076925">
    <property type="component" value="Unassembled WGS sequence"/>
</dbReference>
<evidence type="ECO:0000313" key="5">
    <source>
        <dbReference type="Proteomes" id="UP000076925"/>
    </source>
</evidence>
<organism evidence="4 5">
    <name type="scientific">Scytonema hofmannii PCC 7110</name>
    <dbReference type="NCBI Taxonomy" id="128403"/>
    <lineage>
        <taxon>Bacteria</taxon>
        <taxon>Bacillati</taxon>
        <taxon>Cyanobacteriota</taxon>
        <taxon>Cyanophyceae</taxon>
        <taxon>Nostocales</taxon>
        <taxon>Scytonemataceae</taxon>
        <taxon>Scytonema</taxon>
    </lineage>
</organism>
<dbReference type="STRING" id="128403.WA1_49580"/>
<dbReference type="PANTHER" id="PTHR34614">
    <property type="match status" value="1"/>
</dbReference>
<dbReference type="Pfam" id="PF14104">
    <property type="entry name" value="DUF4277"/>
    <property type="match status" value="1"/>
</dbReference>
<keyword evidence="5" id="KW-1185">Reference proteome</keyword>
<dbReference type="PANTHER" id="PTHR34614:SF2">
    <property type="entry name" value="TRANSPOSASE IS4-LIKE DOMAIN-CONTAINING PROTEIN"/>
    <property type="match status" value="1"/>
</dbReference>
<proteinExistence type="predicted"/>
<dbReference type="GO" id="GO:0004803">
    <property type="term" value="F:transposase activity"/>
    <property type="evidence" value="ECO:0007669"/>
    <property type="project" value="InterPro"/>
</dbReference>
<dbReference type="InterPro" id="IPR012337">
    <property type="entry name" value="RNaseH-like_sf"/>
</dbReference>
<dbReference type="InterPro" id="IPR002559">
    <property type="entry name" value="Transposase_11"/>
</dbReference>
<keyword evidence="1" id="KW-0175">Coiled coil</keyword>
<evidence type="ECO:0000259" key="3">
    <source>
        <dbReference type="Pfam" id="PF14104"/>
    </source>
</evidence>